<evidence type="ECO:0000313" key="13">
    <source>
        <dbReference type="EMBL" id="MBW6532525.1"/>
    </source>
</evidence>
<dbReference type="Pfam" id="PF00593">
    <property type="entry name" value="TonB_dep_Rec_b-barrel"/>
    <property type="match status" value="1"/>
</dbReference>
<evidence type="ECO:0000256" key="3">
    <source>
        <dbReference type="ARBA" id="ARBA00022452"/>
    </source>
</evidence>
<evidence type="ECO:0000256" key="1">
    <source>
        <dbReference type="ARBA" id="ARBA00004571"/>
    </source>
</evidence>
<comment type="similarity">
    <text evidence="8 9">Belongs to the TonB-dependent receptor family.</text>
</comment>
<evidence type="ECO:0000313" key="14">
    <source>
        <dbReference type="Proteomes" id="UP000759103"/>
    </source>
</evidence>
<name>A0ABS7BSE9_9SPHN</name>
<proteinExistence type="inferred from homology"/>
<dbReference type="CDD" id="cd01347">
    <property type="entry name" value="ligand_gated_channel"/>
    <property type="match status" value="1"/>
</dbReference>
<dbReference type="InterPro" id="IPR012910">
    <property type="entry name" value="Plug_dom"/>
</dbReference>
<dbReference type="InterPro" id="IPR000531">
    <property type="entry name" value="Beta-barrel_TonB"/>
</dbReference>
<dbReference type="PANTHER" id="PTHR40980">
    <property type="entry name" value="PLUG DOMAIN-CONTAINING PROTEIN"/>
    <property type="match status" value="1"/>
</dbReference>
<dbReference type="NCBIfam" id="TIGR01782">
    <property type="entry name" value="TonB-Xanth-Caul"/>
    <property type="match status" value="1"/>
</dbReference>
<dbReference type="RefSeq" id="WP_219750042.1">
    <property type="nucleotide sequence ID" value="NZ_JAHXZN010000008.1"/>
</dbReference>
<protein>
    <submittedName>
        <fullName evidence="13">TonB-dependent receptor</fullName>
    </submittedName>
</protein>
<reference evidence="13 14" key="1">
    <citation type="submission" date="2021-07" db="EMBL/GenBank/DDBJ databases">
        <title>Sphingomonas sp.</title>
        <authorList>
            <person name="Feng G."/>
            <person name="Li J."/>
            <person name="Pan M."/>
        </authorList>
    </citation>
    <scope>NUCLEOTIDE SEQUENCE [LARGE SCALE GENOMIC DNA]</scope>
    <source>
        <strain evidence="13 14">RRHST34</strain>
    </source>
</reference>
<keyword evidence="6 8" id="KW-0472">Membrane</keyword>
<evidence type="ECO:0000256" key="10">
    <source>
        <dbReference type="SAM" id="SignalP"/>
    </source>
</evidence>
<dbReference type="SUPFAM" id="SSF56935">
    <property type="entry name" value="Porins"/>
    <property type="match status" value="1"/>
</dbReference>
<comment type="subcellular location">
    <subcellularLocation>
        <location evidence="1 8">Cell outer membrane</location>
        <topology evidence="1 8">Multi-pass membrane protein</topology>
    </subcellularLocation>
</comment>
<dbReference type="EMBL" id="JAHXZN010000008">
    <property type="protein sequence ID" value="MBW6532525.1"/>
    <property type="molecule type" value="Genomic_DNA"/>
</dbReference>
<evidence type="ECO:0000256" key="5">
    <source>
        <dbReference type="ARBA" id="ARBA00023077"/>
    </source>
</evidence>
<keyword evidence="5 9" id="KW-0798">TonB box</keyword>
<feature type="signal peptide" evidence="10">
    <location>
        <begin position="1"/>
        <end position="26"/>
    </location>
</feature>
<keyword evidence="2 8" id="KW-0813">Transport</keyword>
<keyword evidence="10" id="KW-0732">Signal</keyword>
<evidence type="ECO:0000256" key="2">
    <source>
        <dbReference type="ARBA" id="ARBA00022448"/>
    </source>
</evidence>
<evidence type="ECO:0000259" key="11">
    <source>
        <dbReference type="Pfam" id="PF00593"/>
    </source>
</evidence>
<keyword evidence="3 8" id="KW-1134">Transmembrane beta strand</keyword>
<organism evidence="13 14">
    <name type="scientific">Sphingomonas citri</name>
    <dbReference type="NCBI Taxonomy" id="2862499"/>
    <lineage>
        <taxon>Bacteria</taxon>
        <taxon>Pseudomonadati</taxon>
        <taxon>Pseudomonadota</taxon>
        <taxon>Alphaproteobacteria</taxon>
        <taxon>Sphingomonadales</taxon>
        <taxon>Sphingomonadaceae</taxon>
        <taxon>Sphingomonas</taxon>
    </lineage>
</organism>
<gene>
    <name evidence="13" type="ORF">KZ820_17425</name>
</gene>
<feature type="domain" description="TonB-dependent receptor-like beta-barrel" evidence="11">
    <location>
        <begin position="440"/>
        <end position="898"/>
    </location>
</feature>
<dbReference type="InterPro" id="IPR039426">
    <property type="entry name" value="TonB-dep_rcpt-like"/>
</dbReference>
<dbReference type="Pfam" id="PF07715">
    <property type="entry name" value="Plug"/>
    <property type="match status" value="1"/>
</dbReference>
<dbReference type="Gene3D" id="2.170.130.10">
    <property type="entry name" value="TonB-dependent receptor, plug domain"/>
    <property type="match status" value="1"/>
</dbReference>
<evidence type="ECO:0000256" key="8">
    <source>
        <dbReference type="PROSITE-ProRule" id="PRU01360"/>
    </source>
</evidence>
<keyword evidence="7 8" id="KW-0998">Cell outer membrane</keyword>
<dbReference type="Proteomes" id="UP000759103">
    <property type="component" value="Unassembled WGS sequence"/>
</dbReference>
<evidence type="ECO:0000256" key="6">
    <source>
        <dbReference type="ARBA" id="ARBA00023136"/>
    </source>
</evidence>
<keyword evidence="4 8" id="KW-0812">Transmembrane</keyword>
<evidence type="ECO:0000256" key="7">
    <source>
        <dbReference type="ARBA" id="ARBA00023237"/>
    </source>
</evidence>
<evidence type="ECO:0000256" key="9">
    <source>
        <dbReference type="RuleBase" id="RU003357"/>
    </source>
</evidence>
<dbReference type="InterPro" id="IPR037066">
    <property type="entry name" value="Plug_dom_sf"/>
</dbReference>
<comment type="caution">
    <text evidence="13">The sequence shown here is derived from an EMBL/GenBank/DDBJ whole genome shotgun (WGS) entry which is preliminary data.</text>
</comment>
<accession>A0ABS7BSE9</accession>
<keyword evidence="14" id="KW-1185">Reference proteome</keyword>
<dbReference type="InterPro" id="IPR036942">
    <property type="entry name" value="Beta-barrel_TonB_sf"/>
</dbReference>
<evidence type="ECO:0000256" key="4">
    <source>
        <dbReference type="ARBA" id="ARBA00022692"/>
    </source>
</evidence>
<feature type="chain" id="PRO_5047133994" evidence="10">
    <location>
        <begin position="27"/>
        <end position="931"/>
    </location>
</feature>
<sequence length="931" mass="100622">MAARRVQWTGGSVIALCAVIASGAAAQTGSPPVTATQAPADDGGAVGDIVVTGVRSSLDSAQELKRNSDQIVDSIQAQDIGKLPDANTVESLQRITGVQIQRRYGEGGTDVDHRTQPAIAIRGLTQVRTLIDGRDTYSASGGRNFDIEALPPELLAGIDVFKNPSAEVIEGGIGGVVNLRTRLPFDQKGEVINATARANYYDLADAWGGSGSALYSNRWQTGLGEMGLLLNGIYSKSKYRQDALLVQPFFDVTAGTLPDAPAGARAPLGFQIYDELGSRERLTLAGAYQWTISDRLGLTLQALHSRYRFLRTGRYFYNITHGENPIATPGASFGYADDGRVTSGSYDNMVFESARYDQDLNTKNTNLTARLAWQATDTLSATFDAQYLKSSYDVDGNGFVISQFRDPSELPSATPNKSIVDFNIAGDPRWTVSDPGLLTDPSRYRFAYLADYLTRNDTDQLALRYDLKWEPVDSIVKSITAGVRYADSNVTLRGYGVGFCTFTSGNSESCAAPAGAGYIPYSSDREQLIVRGPAPGFFEGRTVDGVLYPGFPPGSVSASLTDTFGIFGAQRRARFYPAEINRQTERTLTSYASARLATELLGVPIDGSAGIRLIRTRTSSVGYLFPQDNTLDPTDPANLTPITVRKSYLSTLPSVNLRALLTDQLQLRFAFAKAMARPDFTQMATNVTLGPPNVVNPSTGRPGGSSGNPLLDPIRSTQFDASLEWYFARAGSLTAGLFHKDVAGFLTSGRVVRDFGGVPYDISTTINSLSGKVKGFEVAYQQFYDFLPGLLGGLGLQANYTYVDSSVQNPFATPGSTIPTLVPLEKLSKHSYNIVGLYERGPMSARLAYNWRGRYLDTTVGSGANGQPQIQAPYASLDASVSYNITAHVALSVEAVNLNNRMNETFIGTPTEPLQYTLNDRRFGVSLRATY</sequence>
<dbReference type="PANTHER" id="PTHR40980:SF3">
    <property type="entry name" value="TONB-DEPENDENT RECEPTOR-LIKE BETA-BARREL DOMAIN-CONTAINING PROTEIN"/>
    <property type="match status" value="1"/>
</dbReference>
<dbReference type="Gene3D" id="2.40.170.20">
    <property type="entry name" value="TonB-dependent receptor, beta-barrel domain"/>
    <property type="match status" value="1"/>
</dbReference>
<dbReference type="InterPro" id="IPR010104">
    <property type="entry name" value="TonB_rcpt_bac"/>
</dbReference>
<keyword evidence="13" id="KW-0675">Receptor</keyword>
<evidence type="ECO:0000259" key="12">
    <source>
        <dbReference type="Pfam" id="PF07715"/>
    </source>
</evidence>
<feature type="domain" description="TonB-dependent receptor plug" evidence="12">
    <location>
        <begin position="65"/>
        <end position="176"/>
    </location>
</feature>
<dbReference type="PROSITE" id="PS52016">
    <property type="entry name" value="TONB_DEPENDENT_REC_3"/>
    <property type="match status" value="1"/>
</dbReference>